<dbReference type="Gene3D" id="2.60.40.4070">
    <property type="match status" value="1"/>
</dbReference>
<gene>
    <name evidence="3" type="ORF">FPE01S_01_02120</name>
</gene>
<dbReference type="Gene3D" id="3.40.50.1460">
    <property type="match status" value="1"/>
</dbReference>
<feature type="domain" description="CARDB" evidence="2">
    <location>
        <begin position="798"/>
        <end position="907"/>
    </location>
</feature>
<evidence type="ECO:0000259" key="2">
    <source>
        <dbReference type="Pfam" id="PF07705"/>
    </source>
</evidence>
<dbReference type="InterPro" id="IPR001769">
    <property type="entry name" value="Gingipain"/>
</dbReference>
<proteinExistence type="predicted"/>
<dbReference type="Pfam" id="PF01364">
    <property type="entry name" value="Peptidase_C25"/>
    <property type="match status" value="1"/>
</dbReference>
<protein>
    <recommendedName>
        <fullName evidence="5">Gingipain domain-containing protein</fullName>
    </recommendedName>
</protein>
<dbReference type="OrthoDB" id="9757650at2"/>
<dbReference type="InterPro" id="IPR011635">
    <property type="entry name" value="CARDB"/>
</dbReference>
<feature type="domain" description="Gingipain" evidence="1">
    <location>
        <begin position="418"/>
        <end position="792"/>
    </location>
</feature>
<evidence type="ECO:0000313" key="4">
    <source>
        <dbReference type="Proteomes" id="UP000033121"/>
    </source>
</evidence>
<keyword evidence="4" id="KW-1185">Reference proteome</keyword>
<dbReference type="InterPro" id="IPR029030">
    <property type="entry name" value="Caspase-like_dom_sf"/>
</dbReference>
<dbReference type="GO" id="GO:0008234">
    <property type="term" value="F:cysteine-type peptidase activity"/>
    <property type="evidence" value="ECO:0007669"/>
    <property type="project" value="InterPro"/>
</dbReference>
<evidence type="ECO:0000313" key="3">
    <source>
        <dbReference type="EMBL" id="GAO41200.1"/>
    </source>
</evidence>
<organism evidence="3 4">
    <name type="scientific">Flavihumibacter petaseus NBRC 106054</name>
    <dbReference type="NCBI Taxonomy" id="1220578"/>
    <lineage>
        <taxon>Bacteria</taxon>
        <taxon>Pseudomonadati</taxon>
        <taxon>Bacteroidota</taxon>
        <taxon>Chitinophagia</taxon>
        <taxon>Chitinophagales</taxon>
        <taxon>Chitinophagaceae</taxon>
        <taxon>Flavihumibacter</taxon>
    </lineage>
</organism>
<dbReference type="STRING" id="1220578.FPE01S_01_02120"/>
<dbReference type="Pfam" id="PF07705">
    <property type="entry name" value="CARDB"/>
    <property type="match status" value="1"/>
</dbReference>
<dbReference type="Proteomes" id="UP000033121">
    <property type="component" value="Unassembled WGS sequence"/>
</dbReference>
<dbReference type="RefSeq" id="WP_083990101.1">
    <property type="nucleotide sequence ID" value="NZ_BBWV01000001.1"/>
</dbReference>
<name>A0A0E9MVP6_9BACT</name>
<evidence type="ECO:0008006" key="5">
    <source>
        <dbReference type="Google" id="ProtNLM"/>
    </source>
</evidence>
<dbReference type="InterPro" id="IPR013783">
    <property type="entry name" value="Ig-like_fold"/>
</dbReference>
<comment type="caution">
    <text evidence="3">The sequence shown here is derived from an EMBL/GenBank/DDBJ whole genome shotgun (WGS) entry which is preliminary data.</text>
</comment>
<reference evidence="3 4" key="1">
    <citation type="submission" date="2015-04" db="EMBL/GenBank/DDBJ databases">
        <title>Whole genome shotgun sequence of Flavihumibacter petaseus NBRC 106054.</title>
        <authorList>
            <person name="Miyazawa S."/>
            <person name="Hosoyama A."/>
            <person name="Hashimoto M."/>
            <person name="Noguchi M."/>
            <person name="Tsuchikane K."/>
            <person name="Ohji S."/>
            <person name="Yamazoe A."/>
            <person name="Ichikawa N."/>
            <person name="Kimura A."/>
            <person name="Fujita N."/>
        </authorList>
    </citation>
    <scope>NUCLEOTIDE SEQUENCE [LARGE SCALE GENOMIC DNA]</scope>
    <source>
        <strain evidence="3 4">NBRC 106054</strain>
    </source>
</reference>
<dbReference type="EMBL" id="BBWV01000001">
    <property type="protein sequence ID" value="GAO41200.1"/>
    <property type="molecule type" value="Genomic_DNA"/>
</dbReference>
<dbReference type="Gene3D" id="2.60.40.10">
    <property type="entry name" value="Immunoglobulins"/>
    <property type="match status" value="2"/>
</dbReference>
<accession>A0A0E9MVP6</accession>
<dbReference type="SUPFAM" id="SSF52129">
    <property type="entry name" value="Caspase-like"/>
    <property type="match status" value="1"/>
</dbReference>
<evidence type="ECO:0000259" key="1">
    <source>
        <dbReference type="Pfam" id="PF01364"/>
    </source>
</evidence>
<sequence>MPTKNSVLIPFRIAILLLVCLVSGYAASAQTYYNEWINFSNTYLKFKIGSDGIYRIPVTLLRANGHENTPVEQFRLFRNGEEIALYTSASTGPLPDGGYLEFAGFANDGKPDKSLYRNPGFQHTEKFNLHADSATYFLTAEATPGARRYVTVNNNVAGNTLPAEPWFQYTFGKYYKNKINPGFAADIEQYIYSSSYDRGEFWSSNDIRERATLSETVNNLKIATDGPNASFRYGAFGNMVKERRVQASVNSSILHDTALNYMSDMVVTIPISPSLLASGSATVAFTDVQPPKPAQGDDPYLDRMVVSFFEISYPHLFDFNNATYFPFSLDPRSEGYYLDITGFAAGGTTPILYDLNSNERFVANVQGTKYRFALPGSAAARKLILFSQSNSVIKTVQALTERKFVNYSDPANEGDFAIISNPRLYNGANGNNPVEDYRLYRQSVAGGSHNAKIYDINELTDQFAYGIKGHPLAVKNFIRYSRQFFSTQIAKVFLIGKGVVYSQYRFGNNERPRIGEQNLVPTHGYPGSDNLLASPAPDDPVPATEIGRLSAVYPNEVEDYLAKVKEYEAAQANPSNRMEDKLWMKNVLNVTGATDALLGASLCNSVTKYAEILEDTLTGAAATILCKNVAGGNDQAGARIIKEKMEEGVSLLTYFGHSSATTLEFSIQDPYDYNNAGKYPVFSVNGCYAGDFFTYSDARYSVLETLTEKYVLAKQRGAIAFIASTHYGVSSYLTNYLDAFFEKAAKTDYGADLAKVTKDALAQLIVDYGSFDFVARSHAEQITLHGDPGLKMNFQERPDYVIEESTIRIIPTLVSVNDQNYKVQVKWYNQGKATADSVQVEVSRTAPDGTVTVLHNLKHAPTLYADSVTLEVPIVASKDKGTNKITVTIDGKQLVGEMDETNNTVTKSYFIYEDEASPAFPYNYSIVSDPAVKFYASTADPFASMKQYVMEIDTTAEFNSSLKKAVTLNSRGGLLEFDPQMTYLDSTVYYWRTSFVPGDGGEFRWSQFSFLFKKNVQTGFNQSHYFQHSESGLTKMVLNANRQWDFGKRFSSLIIRLGMYPTSGGQDNDFAVLVNDQDFIQSACVGHSLAFNVFDPRTLIPWKNVDDAGNNLYRFGSGSANCARTRNWNFEFSYMTPASRKLIMDFMDSIPDGYFVAIRSFDYNNPQSYSKTWMADTSLYGSGNSLYHKLLATGLTNIDDINAPKCWGMIYQKNAATFTPVTKISAGLYDRVIVSAEPETPTGTGSIMSPEFGPAKTWKQMVWKGHATDAAISNDKVKLQVIGVTASNARVPLKEVGLSETTTDISDIDASQYPRLALQMNVSDSVDFTAYQLDFWRLLYDPVPEGAVAPNLFFVSKDTVELGQTVDFGIAFKNISNVPFDSLKVKVTLTDGSNSSHILPVEMLKPLNGGDTVMFRFTIDSKSYTGLNTLYVDFNPDGDQPEMYHFNNFFYKNIYVQGDKHKPLLDVTFDGVHILNDDIVSAKPHIQIKLKDESKFLLLKDTSLMRVRVRFPDQTVKTYRFDNDTVRFTPATSAADNTATIDFSPAFLQTFDQETGIDRYELMVNGKDASNNPAGNIEYSINFTVINKPMISNLLNYPNPFSTSTAFVFTLTGSEVPTNFKIQIMTVTGKIVREITGPELGPLRIGRNITEFKWDGTDQYGQRLANGVYLYRVVTTLNGKKLDKYKAVNDNTDKYFSKGYGKMYLIR</sequence>
<dbReference type="GO" id="GO:0006508">
    <property type="term" value="P:proteolysis"/>
    <property type="evidence" value="ECO:0007669"/>
    <property type="project" value="InterPro"/>
</dbReference>